<dbReference type="GO" id="GO:0005524">
    <property type="term" value="F:ATP binding"/>
    <property type="evidence" value="ECO:0007669"/>
    <property type="project" value="UniProtKB-KW"/>
</dbReference>
<keyword evidence="9" id="KW-1185">Reference proteome</keyword>
<organism evidence="8 9">
    <name type="scientific">Strigamia maritima</name>
    <name type="common">European centipede</name>
    <name type="synonym">Geophilus maritimus</name>
    <dbReference type="NCBI Taxonomy" id="126957"/>
    <lineage>
        <taxon>Eukaryota</taxon>
        <taxon>Metazoa</taxon>
        <taxon>Ecdysozoa</taxon>
        <taxon>Arthropoda</taxon>
        <taxon>Myriapoda</taxon>
        <taxon>Chilopoda</taxon>
        <taxon>Pleurostigmophora</taxon>
        <taxon>Geophilomorpha</taxon>
        <taxon>Linotaeniidae</taxon>
        <taxon>Strigamia</taxon>
    </lineage>
</organism>
<dbReference type="PROSITE" id="PS50011">
    <property type="entry name" value="PROTEIN_KINASE_DOM"/>
    <property type="match status" value="1"/>
</dbReference>
<accession>T1J0L1</accession>
<dbReference type="GO" id="GO:0005737">
    <property type="term" value="C:cytoplasm"/>
    <property type="evidence" value="ECO:0007669"/>
    <property type="project" value="TreeGrafter"/>
</dbReference>
<feature type="domain" description="Protein kinase" evidence="7">
    <location>
        <begin position="11"/>
        <end position="261"/>
    </location>
</feature>
<name>T1J0L1_STRMM</name>
<keyword evidence="3" id="KW-0547">Nucleotide-binding</keyword>
<evidence type="ECO:0000256" key="3">
    <source>
        <dbReference type="ARBA" id="ARBA00022741"/>
    </source>
</evidence>
<evidence type="ECO:0000256" key="1">
    <source>
        <dbReference type="ARBA" id="ARBA00012513"/>
    </source>
</evidence>
<dbReference type="GO" id="GO:0005634">
    <property type="term" value="C:nucleus"/>
    <property type="evidence" value="ECO:0007669"/>
    <property type="project" value="TreeGrafter"/>
</dbReference>
<dbReference type="OMA" id="GCIVHEM"/>
<dbReference type="HOGENOM" id="CLU_000288_63_23_1"/>
<evidence type="ECO:0000256" key="5">
    <source>
        <dbReference type="ARBA" id="ARBA00022840"/>
    </source>
</evidence>
<dbReference type="Pfam" id="PF00069">
    <property type="entry name" value="Pkinase"/>
    <property type="match status" value="1"/>
</dbReference>
<protein>
    <recommendedName>
        <fullName evidence="1">non-specific serine/threonine protein kinase</fullName>
        <ecNumber evidence="1">2.7.11.1</ecNumber>
    </recommendedName>
</protein>
<evidence type="ECO:0000256" key="2">
    <source>
        <dbReference type="ARBA" id="ARBA00022679"/>
    </source>
</evidence>
<dbReference type="PANTHER" id="PTHR43671:SF13">
    <property type="entry name" value="SERINE_THREONINE-PROTEIN KINASE NEK2"/>
    <property type="match status" value="1"/>
</dbReference>
<dbReference type="SUPFAM" id="SSF56112">
    <property type="entry name" value="Protein kinase-like (PK-like)"/>
    <property type="match status" value="1"/>
</dbReference>
<dbReference type="Gene3D" id="3.30.200.20">
    <property type="entry name" value="Phosphorylase Kinase, domain 1"/>
    <property type="match status" value="1"/>
</dbReference>
<evidence type="ECO:0000313" key="8">
    <source>
        <dbReference type="EnsemblMetazoa" id="SMAR007062-PA"/>
    </source>
</evidence>
<dbReference type="PhylomeDB" id="T1J0L1"/>
<evidence type="ECO:0000313" key="9">
    <source>
        <dbReference type="Proteomes" id="UP000014500"/>
    </source>
</evidence>
<dbReference type="EMBL" id="AFFK01020651">
    <property type="status" value="NOT_ANNOTATED_CDS"/>
    <property type="molecule type" value="Genomic_DNA"/>
</dbReference>
<sequence>MPLSLEDFEELSRISATGDSDAGAKSSSWIKYFIWKALNYDWFTVKEKETLLTELTQIQNLKQNYVLPCLDFIDHAPTSTIFVITEYCENGNLQELMNKCRSDGTYLHGNFIWKILYQILRALETVNFSKKSELALYHQLLSKHIYLDSKWNVKLGVVDMVLERYFCFQKSEQINRKPCTVKSEVWSVGCIIYELCALMPPFTAVNWTQMMSKFNHDILQRIPWIYSDEMQNIISEMLTYKEDERPSIAKLLSKSIFAPFLSKMKKHDFAGSMWDIIYQHKLKGINQKEKVLVLHERKLNERQTEIEESERQLSLKMRNLQEQLDRAEKIVGQFTINRTFASAPELNTVESCPPPLPVKVKKKVHFKFQQPEKENTSRSEFEKHRQELEKRLQKAQIRALSIRNDEIQSRHADRILTLPR</sequence>
<keyword evidence="6" id="KW-0175">Coiled coil</keyword>
<keyword evidence="2" id="KW-0808">Transferase</keyword>
<dbReference type="GO" id="GO:0005813">
    <property type="term" value="C:centrosome"/>
    <property type="evidence" value="ECO:0007669"/>
    <property type="project" value="TreeGrafter"/>
</dbReference>
<keyword evidence="4" id="KW-0418">Kinase</keyword>
<feature type="coiled-coil region" evidence="6">
    <location>
        <begin position="292"/>
        <end position="337"/>
    </location>
</feature>
<proteinExistence type="predicted"/>
<dbReference type="Gene3D" id="1.10.510.10">
    <property type="entry name" value="Transferase(Phosphotransferase) domain 1"/>
    <property type="match status" value="1"/>
</dbReference>
<dbReference type="STRING" id="126957.T1J0L1"/>
<dbReference type="Proteomes" id="UP000014500">
    <property type="component" value="Unassembled WGS sequence"/>
</dbReference>
<evidence type="ECO:0000259" key="7">
    <source>
        <dbReference type="PROSITE" id="PS50011"/>
    </source>
</evidence>
<dbReference type="EC" id="2.7.11.1" evidence="1"/>
<dbReference type="PANTHER" id="PTHR43671">
    <property type="entry name" value="SERINE/THREONINE-PROTEIN KINASE NEK"/>
    <property type="match status" value="1"/>
</dbReference>
<keyword evidence="5" id="KW-0067">ATP-binding</keyword>
<dbReference type="InterPro" id="IPR050660">
    <property type="entry name" value="NEK_Ser/Thr_kinase"/>
</dbReference>
<dbReference type="eggNOG" id="KOG1826">
    <property type="taxonomic scope" value="Eukaryota"/>
</dbReference>
<evidence type="ECO:0000256" key="4">
    <source>
        <dbReference type="ARBA" id="ARBA00022777"/>
    </source>
</evidence>
<reference evidence="8" key="2">
    <citation type="submission" date="2015-02" db="UniProtKB">
        <authorList>
            <consortium name="EnsemblMetazoa"/>
        </authorList>
    </citation>
    <scope>IDENTIFICATION</scope>
</reference>
<evidence type="ECO:0000256" key="6">
    <source>
        <dbReference type="SAM" id="Coils"/>
    </source>
</evidence>
<feature type="coiled-coil region" evidence="6">
    <location>
        <begin position="378"/>
        <end position="405"/>
    </location>
</feature>
<dbReference type="InterPro" id="IPR011009">
    <property type="entry name" value="Kinase-like_dom_sf"/>
</dbReference>
<dbReference type="InterPro" id="IPR000719">
    <property type="entry name" value="Prot_kinase_dom"/>
</dbReference>
<dbReference type="EnsemblMetazoa" id="SMAR007062-RA">
    <property type="protein sequence ID" value="SMAR007062-PA"/>
    <property type="gene ID" value="SMAR007062"/>
</dbReference>
<dbReference type="GO" id="GO:0004674">
    <property type="term" value="F:protein serine/threonine kinase activity"/>
    <property type="evidence" value="ECO:0007669"/>
    <property type="project" value="UniProtKB-EC"/>
</dbReference>
<dbReference type="AlphaFoldDB" id="T1J0L1"/>
<reference evidence="9" key="1">
    <citation type="submission" date="2011-05" db="EMBL/GenBank/DDBJ databases">
        <authorList>
            <person name="Richards S.R."/>
            <person name="Qu J."/>
            <person name="Jiang H."/>
            <person name="Jhangiani S.N."/>
            <person name="Agravi P."/>
            <person name="Goodspeed R."/>
            <person name="Gross S."/>
            <person name="Mandapat C."/>
            <person name="Jackson L."/>
            <person name="Mathew T."/>
            <person name="Pu L."/>
            <person name="Thornton R."/>
            <person name="Saada N."/>
            <person name="Wilczek-Boney K.B."/>
            <person name="Lee S."/>
            <person name="Kovar C."/>
            <person name="Wu Y."/>
            <person name="Scherer S.E."/>
            <person name="Worley K.C."/>
            <person name="Muzny D.M."/>
            <person name="Gibbs R."/>
        </authorList>
    </citation>
    <scope>NUCLEOTIDE SEQUENCE</scope>
    <source>
        <strain evidence="9">Brora</strain>
    </source>
</reference>
<dbReference type="GO" id="GO:0007059">
    <property type="term" value="P:chromosome segregation"/>
    <property type="evidence" value="ECO:0007669"/>
    <property type="project" value="TreeGrafter"/>
</dbReference>